<protein>
    <recommendedName>
        <fullName evidence="4">DUF4246 domain-containing protein</fullName>
    </recommendedName>
</protein>
<evidence type="ECO:0000256" key="3">
    <source>
        <dbReference type="SAM" id="SignalP"/>
    </source>
</evidence>
<dbReference type="EMBL" id="LNIX01000016">
    <property type="protein sequence ID" value="OXA46212.1"/>
    <property type="molecule type" value="Genomic_DNA"/>
</dbReference>
<proteinExistence type="predicted"/>
<organism evidence="5 6">
    <name type="scientific">Folsomia candida</name>
    <name type="common">Springtail</name>
    <dbReference type="NCBI Taxonomy" id="158441"/>
    <lineage>
        <taxon>Eukaryota</taxon>
        <taxon>Metazoa</taxon>
        <taxon>Ecdysozoa</taxon>
        <taxon>Arthropoda</taxon>
        <taxon>Hexapoda</taxon>
        <taxon>Collembola</taxon>
        <taxon>Entomobryomorpha</taxon>
        <taxon>Isotomoidea</taxon>
        <taxon>Isotomidae</taxon>
        <taxon>Proisotominae</taxon>
        <taxon>Folsomia</taxon>
    </lineage>
</organism>
<keyword evidence="2" id="KW-0812">Transmembrane</keyword>
<comment type="caution">
    <text evidence="5">The sequence shown here is derived from an EMBL/GenBank/DDBJ whole genome shotgun (WGS) entry which is preliminary data.</text>
</comment>
<name>A0A226DKY7_FOLCA</name>
<evidence type="ECO:0000256" key="1">
    <source>
        <dbReference type="SAM" id="MobiDB-lite"/>
    </source>
</evidence>
<accession>A0A226DKY7</accession>
<feature type="region of interest" description="Disordered" evidence="1">
    <location>
        <begin position="850"/>
        <end position="871"/>
    </location>
</feature>
<evidence type="ECO:0000313" key="6">
    <source>
        <dbReference type="Proteomes" id="UP000198287"/>
    </source>
</evidence>
<dbReference type="Proteomes" id="UP000198287">
    <property type="component" value="Unassembled WGS sequence"/>
</dbReference>
<keyword evidence="2" id="KW-0472">Membrane</keyword>
<feature type="domain" description="DUF4246" evidence="4">
    <location>
        <begin position="40"/>
        <end position="185"/>
    </location>
</feature>
<feature type="transmembrane region" description="Helical" evidence="2">
    <location>
        <begin position="534"/>
        <end position="558"/>
    </location>
</feature>
<keyword evidence="3" id="KW-0732">Signal</keyword>
<feature type="domain" description="DUF4246" evidence="4">
    <location>
        <begin position="195"/>
        <end position="322"/>
    </location>
</feature>
<keyword evidence="6" id="KW-1185">Reference proteome</keyword>
<dbReference type="InterPro" id="IPR049192">
    <property type="entry name" value="DUF4246_C"/>
</dbReference>
<dbReference type="PANTHER" id="PTHR10773:SF19">
    <property type="match status" value="1"/>
</dbReference>
<feature type="transmembrane region" description="Helical" evidence="2">
    <location>
        <begin position="578"/>
        <end position="597"/>
    </location>
</feature>
<evidence type="ECO:0000256" key="2">
    <source>
        <dbReference type="SAM" id="Phobius"/>
    </source>
</evidence>
<keyword evidence="2" id="KW-1133">Transmembrane helix</keyword>
<feature type="compositionally biased region" description="Acidic residues" evidence="1">
    <location>
        <begin position="862"/>
        <end position="871"/>
    </location>
</feature>
<evidence type="ECO:0000313" key="5">
    <source>
        <dbReference type="EMBL" id="OXA46212.1"/>
    </source>
</evidence>
<feature type="signal peptide" evidence="3">
    <location>
        <begin position="1"/>
        <end position="21"/>
    </location>
</feature>
<reference evidence="5 6" key="1">
    <citation type="submission" date="2015-12" db="EMBL/GenBank/DDBJ databases">
        <title>The genome of Folsomia candida.</title>
        <authorList>
            <person name="Faddeeva A."/>
            <person name="Derks M.F."/>
            <person name="Anvar Y."/>
            <person name="Smit S."/>
            <person name="Van Straalen N."/>
            <person name="Roelofs D."/>
        </authorList>
    </citation>
    <scope>NUCLEOTIDE SEQUENCE [LARGE SCALE GENOMIC DNA]</scope>
    <source>
        <strain evidence="5 6">VU population</strain>
        <tissue evidence="5">Whole body</tissue>
    </source>
</reference>
<dbReference type="OrthoDB" id="415532at2759"/>
<evidence type="ECO:0000259" key="4">
    <source>
        <dbReference type="Pfam" id="PF14033"/>
    </source>
</evidence>
<dbReference type="PANTHER" id="PTHR10773">
    <property type="entry name" value="DNA-DIRECTED RNA POLYMERASES I, II, AND III SUBUNIT RPABC2"/>
    <property type="match status" value="1"/>
</dbReference>
<feature type="chain" id="PRO_5012804811" description="DUF4246 domain-containing protein" evidence="3">
    <location>
        <begin position="22"/>
        <end position="1495"/>
    </location>
</feature>
<gene>
    <name evidence="5" type="ORF">Fcan01_19038</name>
</gene>
<sequence length="1495" mass="172792">MKHYYFLTLLIIYFRTLRVRSCPDKEIQYPLPYTDFYPLIPSLSQSSTIVRDSFLPFNLLYSLKHSVKKLEADFKKHRNDHHENNHHLVLINPSSPRYLYREGITRLNNGSNPLPLTSMYSSEDRDASTKQMMIPTDISLRGDGSSWKFDGYLSGLNSKYEKMYHDLEKLFSKSVPLLEEMFASLLSKDEIKLPKKLQAIFSLKSLTLPSTQIKKIAASNWHKEGRKNEKIVATIIYYLDLDNISKATLSSRVKRRDGEYTDFNPISAAQNRIVVLPNIYEHRADPFSVDEDGKQGRKRTIVIFLVDPNAHILSTSEIPEPQDETEIGYPDFEESDDAEETKRFQRSPKDFVQNNKIPRVFCLDCIRFSFSLYLMVLEATEFSSSAKIENLPIRNVYSRQLQKFEPIQDQHFLFRNLYRTPLFPTDTDHHKIPVQIKIPPTAYLAKCHVLLDGLRARYKDRSIGLCARFVEEVVFLARTLNFTTYTGSAYAHISLHHLTTDMARFDLETRTPWADEGQMFVIYCRPYFRLQTSLSVWLTPIELNVWIGMVLVFVVFATVSSYPNKTSRLLKLSIWEKFTNYATTWLSAFYFLLSLLLREPIRSFSWAHVPFVAVMLLVGWGYEGCSTTIIIAPAAPFRYENVGQFINSSQKVVLYSANLNLPEDVNEYDPLFVTELKKFGVAGPKILNSSFHIIRGTTHIFPRIFIPWKNLSSLGYLDGRTRSFVPVYMEALQTMMDSHKVEEQHDTYKCLQFPFGHAKMSFTSFKFALARKAMALHSFLLESGISGYTDRITYNEFRLKVAEEGRVARKIMKNSSGGDHKFILLKHLRSIFQLYFAFLSLSSMSDSEIETDSSDWSYQGTTEEEESEGDDVFSVDEVVAATGVDFENLQNLEGFQPTGDESEQTSSHVADATLTETSPSDTQVPDFHGQDREFHGDLTLARKRSKKADKRNWKVEQDKLKRMKGEAYLGIGTIKNSPLSSKCHKQRPPRAIGPTCESEKCKKCKTRHCEKFSESRRLYLFEKFWKEMDWGQKHAYVLSLADKTSPKREVKKGGGSHGEKHQVCRTMFLNTLGIKYTQLRYWLKLEQEGQTKRKRGPYNKIVTDKVQAAREFLDNLPKLPSHYCRQTTSKLYLEPIFTSKSQLYSEYSRHIKNCNMPTLSMPKFTSIFEEMNIGLYQPKKDQCDTCCAHEVGNLSDEIWKIHLQNKDDARDAKAADKRDAQNGNCHALVMDVQAVKIAPLLNASACYYKTKLVVHNFTIYDLKSHDARCCLWDESEGELVASVFATCLVKYIEEKFTDDLPIVIYSDGCTNQNRNAMMSTALLDYAIKNNKIIIQKFLEKGHTQMEVDSVHSAIECKLKKKIIYLPTDYKQICVEARTKPSPYDVVYLNHEYFKNYSGHERQRYHSIRPGSKPGDPCVTDIRQLKYNPSGIVEYKLDYRSAWLNLPRNPRTLEDIVFPALYECRLKIPKRKYDDLQDLLQVIPQQFHDFYINLPK</sequence>
<dbReference type="Pfam" id="PF14033">
    <property type="entry name" value="DUF4246"/>
    <property type="match status" value="2"/>
</dbReference>